<evidence type="ECO:0000313" key="2">
    <source>
        <dbReference type="Proteomes" id="UP000192491"/>
    </source>
</evidence>
<organism evidence="1 2">
    <name type="scientific">Thiothrix lacustris</name>
    <dbReference type="NCBI Taxonomy" id="525917"/>
    <lineage>
        <taxon>Bacteria</taxon>
        <taxon>Pseudomonadati</taxon>
        <taxon>Pseudomonadota</taxon>
        <taxon>Gammaproteobacteria</taxon>
        <taxon>Thiotrichales</taxon>
        <taxon>Thiotrichaceae</taxon>
        <taxon>Thiothrix</taxon>
    </lineage>
</organism>
<accession>A0A1Y1QV01</accession>
<gene>
    <name evidence="1" type="ORF">BWK73_10450</name>
</gene>
<dbReference type="Proteomes" id="UP000192491">
    <property type="component" value="Unassembled WGS sequence"/>
</dbReference>
<reference evidence="1 2" key="1">
    <citation type="submission" date="2017-01" db="EMBL/GenBank/DDBJ databases">
        <title>Novel large sulfur bacteria in the metagenomes of groundwater-fed chemosynthetic microbial mats in the Lake Huron basin.</title>
        <authorList>
            <person name="Sharrar A.M."/>
            <person name="Flood B.E."/>
            <person name="Bailey J.V."/>
            <person name="Jones D.S."/>
            <person name="Biddanda B."/>
            <person name="Ruberg S.A."/>
            <person name="Marcus D.N."/>
            <person name="Dick G.J."/>
        </authorList>
    </citation>
    <scope>NUCLEOTIDE SEQUENCE [LARGE SCALE GENOMIC DNA]</scope>
    <source>
        <strain evidence="1">A8</strain>
    </source>
</reference>
<sequence>MKTFLVTLTLFLGEYEKTAKHLVEAKNTKSAGRKALTGECHNKPKASDWVGDTQVDDMEFTYRVKSILELTPEQAHFLSRYF</sequence>
<comment type="caution">
    <text evidence="1">The sequence shown here is derived from an EMBL/GenBank/DDBJ whole genome shotgun (WGS) entry which is preliminary data.</text>
</comment>
<evidence type="ECO:0000313" key="1">
    <source>
        <dbReference type="EMBL" id="OQX14070.1"/>
    </source>
</evidence>
<dbReference type="AlphaFoldDB" id="A0A1Y1QV01"/>
<dbReference type="EMBL" id="MTEJ01000035">
    <property type="protein sequence ID" value="OQX14070.1"/>
    <property type="molecule type" value="Genomic_DNA"/>
</dbReference>
<name>A0A1Y1QV01_9GAMM</name>
<protein>
    <submittedName>
        <fullName evidence="1">Uncharacterized protein</fullName>
    </submittedName>
</protein>
<proteinExistence type="predicted"/>